<protein>
    <recommendedName>
        <fullName evidence="6">NADPH-dependent FMN reductase-like domain-containing protein</fullName>
    </recommendedName>
</protein>
<dbReference type="InterPro" id="IPR029039">
    <property type="entry name" value="Flavoprotein-like_sf"/>
</dbReference>
<dbReference type="GO" id="GO:0016491">
    <property type="term" value="F:oxidoreductase activity"/>
    <property type="evidence" value="ECO:0007669"/>
    <property type="project" value="InterPro"/>
</dbReference>
<evidence type="ECO:0000256" key="3">
    <source>
        <dbReference type="ARBA" id="ARBA00022630"/>
    </source>
</evidence>
<proteinExistence type="inferred from homology"/>
<evidence type="ECO:0000256" key="1">
    <source>
        <dbReference type="ARBA" id="ARBA00001917"/>
    </source>
</evidence>
<evidence type="ECO:0000256" key="4">
    <source>
        <dbReference type="ARBA" id="ARBA00022643"/>
    </source>
</evidence>
<comment type="caution">
    <text evidence="7">The sequence shown here is derived from an EMBL/GenBank/DDBJ whole genome shotgun (WGS) entry which is preliminary data.</text>
</comment>
<keyword evidence="4" id="KW-0288">FMN</keyword>
<dbReference type="Pfam" id="PF03358">
    <property type="entry name" value="FMN_red"/>
    <property type="match status" value="2"/>
</dbReference>
<dbReference type="EMBL" id="PGCK01000011">
    <property type="protein sequence ID" value="MCD1295841.1"/>
    <property type="molecule type" value="Genomic_DNA"/>
</dbReference>
<organism evidence="7 8">
    <name type="scientific">Methanooceanicella nereidis</name>
    <dbReference type="NCBI Taxonomy" id="2052831"/>
    <lineage>
        <taxon>Archaea</taxon>
        <taxon>Methanobacteriati</taxon>
        <taxon>Methanobacteriota</taxon>
        <taxon>Stenosarchaea group</taxon>
        <taxon>Methanomicrobia</taxon>
        <taxon>Methanocellales</taxon>
        <taxon>Methanocellaceae</taxon>
        <taxon>Methanooceanicella</taxon>
    </lineage>
</organism>
<comment type="cofactor">
    <cofactor evidence="1">
        <name>FMN</name>
        <dbReference type="ChEBI" id="CHEBI:58210"/>
    </cofactor>
</comment>
<dbReference type="PANTHER" id="PTHR43278:SF4">
    <property type="entry name" value="NAD(P)H-DEPENDENT FMN-CONTAINING OXIDOREDUCTASE YWQN-RELATED"/>
    <property type="match status" value="1"/>
</dbReference>
<dbReference type="InterPro" id="IPR005025">
    <property type="entry name" value="FMN_Rdtase-like_dom"/>
</dbReference>
<accession>A0AAP2W895</accession>
<dbReference type="RefSeq" id="WP_230742698.1">
    <property type="nucleotide sequence ID" value="NZ_PGCK01000011.1"/>
</dbReference>
<comment type="similarity">
    <text evidence="5">Belongs to the SsuE family. Isf subfamily.</text>
</comment>
<name>A0AAP2W895_9EURY</name>
<keyword evidence="3" id="KW-0285">Flavoprotein</keyword>
<comment type="cofactor">
    <cofactor evidence="2">
        <name>[4Fe-4S] cluster</name>
        <dbReference type="ChEBI" id="CHEBI:49883"/>
    </cofactor>
</comment>
<dbReference type="AlphaFoldDB" id="A0AAP2W895"/>
<evidence type="ECO:0000313" key="7">
    <source>
        <dbReference type="EMBL" id="MCD1295841.1"/>
    </source>
</evidence>
<evidence type="ECO:0000313" key="8">
    <source>
        <dbReference type="Proteomes" id="UP001320159"/>
    </source>
</evidence>
<evidence type="ECO:0000259" key="6">
    <source>
        <dbReference type="Pfam" id="PF03358"/>
    </source>
</evidence>
<evidence type="ECO:0000256" key="5">
    <source>
        <dbReference type="ARBA" id="ARBA00038292"/>
    </source>
</evidence>
<gene>
    <name evidence="7" type="ORF">CUJ83_12630</name>
</gene>
<dbReference type="SUPFAM" id="SSF52218">
    <property type="entry name" value="Flavoproteins"/>
    <property type="match status" value="2"/>
</dbReference>
<feature type="domain" description="NADPH-dependent FMN reductase-like" evidence="6">
    <location>
        <begin position="1"/>
        <end position="129"/>
    </location>
</feature>
<keyword evidence="8" id="KW-1185">Reference proteome</keyword>
<dbReference type="Gene3D" id="3.40.50.360">
    <property type="match status" value="2"/>
</dbReference>
<dbReference type="PANTHER" id="PTHR43278">
    <property type="entry name" value="NAD(P)H-DEPENDENT FMN-CONTAINING OXIDOREDUCTASE YWQN-RELATED"/>
    <property type="match status" value="1"/>
</dbReference>
<dbReference type="Proteomes" id="UP001320159">
    <property type="component" value="Unassembled WGS sequence"/>
</dbReference>
<dbReference type="InterPro" id="IPR051796">
    <property type="entry name" value="ISF_SsuE-like"/>
</dbReference>
<reference evidence="7 8" key="1">
    <citation type="submission" date="2017-11" db="EMBL/GenBank/DDBJ databases">
        <title>Isolation and Characterization of Family Methanocellaceae Species from Potential Methane Hydrate Area Offshore Southwestern Taiwan.</title>
        <authorList>
            <person name="Zhang W.-L."/>
            <person name="Chen W.-C."/>
            <person name="Lai M.-C."/>
            <person name="Chen S.-C."/>
        </authorList>
    </citation>
    <scope>NUCLEOTIDE SEQUENCE [LARGE SCALE GENOMIC DNA]</scope>
    <source>
        <strain evidence="7 8">CWC-04</strain>
    </source>
</reference>
<evidence type="ECO:0000256" key="2">
    <source>
        <dbReference type="ARBA" id="ARBA00001966"/>
    </source>
</evidence>
<sequence>MKIAVMNGSPKGDNSITLQYIGYIKNMVKGHEFEVINVGHDIKKIENDTTLFLSIMEKIQNSDAVIWAFPVYHLSVPSQLKRFIELMFEHYRNGDLKDKYTTSITTSAHFFDNLAHEYMHSICEDLDMRYVAGFSADMMDLLKKEERDNMIKFAKNFLEHAENRLPVEKRYQPISYDTKEFMPAETSKIPAAKDHKIVLVTDAGENDTNLNRMIEIFLKSIPCNVEVVNINDADIRGGCLGCMKCAYDGTCVYKDDVTGIYKNIIFPADAMIYATKTRDRYFSSRLKMFFDRSFFNGHRPMAQNKQMGYIISGPLRQLNTLRQDLESRAMVGNTNLAGIVTDEYDDSVYLTSLIQNFSGQLIKSLDEQMNKPPMFPGVGGHKIFRDLVYSLSGIFREDDRFYKTNGLYDFPQKDIRGRAFNLALRWSLKIPFIKKELYNNMSRYMIERLKKIS</sequence>
<feature type="domain" description="NADPH-dependent FMN reductase-like" evidence="6">
    <location>
        <begin position="215"/>
        <end position="326"/>
    </location>
</feature>